<protein>
    <submittedName>
        <fullName evidence="1">Uncharacterized protein</fullName>
    </submittedName>
</protein>
<gene>
    <name evidence="1" type="ORF">TRIADDRAFT_51399</name>
</gene>
<sequence>MTVSSTLPWAAAQFYLLHPANDRNKQGAESCTWILLLDDLATAQFYLLHPANDRNKKGADSCTWILLLVDLDGQEFTLLDAVERLSCSCRELGLSLPGQFYLTGRQGQTANSVVVGYRGRIQLKCLAICRPSWFHYHHPPFSDLDDGAVPYQGLLSRPNVHVTHSKPYRRHQEQSGIKSLLTPGLINLTVAVEGSENQYRKPYQPCFVVLYWMIRLSGPTNDVETTAL</sequence>
<reference evidence="1 2" key="1">
    <citation type="journal article" date="2008" name="Nature">
        <title>The Trichoplax genome and the nature of placozoans.</title>
        <authorList>
            <person name="Srivastava M."/>
            <person name="Begovic E."/>
            <person name="Chapman J."/>
            <person name="Putnam N.H."/>
            <person name="Hellsten U."/>
            <person name="Kawashima T."/>
            <person name="Kuo A."/>
            <person name="Mitros T."/>
            <person name="Salamov A."/>
            <person name="Carpenter M.L."/>
            <person name="Signorovitch A.Y."/>
            <person name="Moreno M.A."/>
            <person name="Kamm K."/>
            <person name="Grimwood J."/>
            <person name="Schmutz J."/>
            <person name="Shapiro H."/>
            <person name="Grigoriev I.V."/>
            <person name="Buss L.W."/>
            <person name="Schierwater B."/>
            <person name="Dellaporta S.L."/>
            <person name="Rokhsar D.S."/>
        </authorList>
    </citation>
    <scope>NUCLEOTIDE SEQUENCE [LARGE SCALE GENOMIC DNA]</scope>
    <source>
        <strain evidence="1 2">Grell-BS-1999</strain>
    </source>
</reference>
<evidence type="ECO:0000313" key="1">
    <source>
        <dbReference type="EMBL" id="EDV28463.1"/>
    </source>
</evidence>
<dbReference type="KEGG" id="tad:TRIADDRAFT_51399"/>
<name>B3RIW9_TRIAD</name>
<evidence type="ECO:0000313" key="2">
    <source>
        <dbReference type="Proteomes" id="UP000009022"/>
    </source>
</evidence>
<dbReference type="HOGENOM" id="CLU_1216154_0_0_1"/>
<dbReference type="AlphaFoldDB" id="B3RIW9"/>
<dbReference type="GeneID" id="6749680"/>
<keyword evidence="2" id="KW-1185">Reference proteome</keyword>
<dbReference type="CTD" id="6749680"/>
<dbReference type="InParanoid" id="B3RIW9"/>
<organism evidence="1 2">
    <name type="scientific">Trichoplax adhaerens</name>
    <name type="common">Trichoplax reptans</name>
    <dbReference type="NCBI Taxonomy" id="10228"/>
    <lineage>
        <taxon>Eukaryota</taxon>
        <taxon>Metazoa</taxon>
        <taxon>Placozoa</taxon>
        <taxon>Uniplacotomia</taxon>
        <taxon>Trichoplacea</taxon>
        <taxon>Trichoplacidae</taxon>
        <taxon>Trichoplax</taxon>
    </lineage>
</organism>
<dbReference type="EMBL" id="DS985241">
    <property type="protein sequence ID" value="EDV28463.1"/>
    <property type="molecule type" value="Genomic_DNA"/>
</dbReference>
<proteinExistence type="predicted"/>
<accession>B3RIW9</accession>
<dbReference type="Proteomes" id="UP000009022">
    <property type="component" value="Unassembled WGS sequence"/>
</dbReference>
<dbReference type="RefSeq" id="XP_002107665.1">
    <property type="nucleotide sequence ID" value="XM_002107629.1"/>
</dbReference>